<keyword evidence="14" id="KW-1185">Reference proteome</keyword>
<feature type="binding site" evidence="9">
    <location>
        <position position="74"/>
    </location>
    <ligand>
        <name>Mg(2+)</name>
        <dbReference type="ChEBI" id="CHEBI:18420"/>
    </ligand>
</feature>
<keyword evidence="4 9" id="KW-0460">Magnesium</keyword>
<dbReference type="HAMAP" id="MF_00097">
    <property type="entry name" value="TMP_synthase"/>
    <property type="match status" value="1"/>
</dbReference>
<evidence type="ECO:0000313" key="14">
    <source>
        <dbReference type="Proteomes" id="UP000241193"/>
    </source>
</evidence>
<dbReference type="Proteomes" id="UP000241193">
    <property type="component" value="Unassembled WGS sequence"/>
</dbReference>
<evidence type="ECO:0000256" key="10">
    <source>
        <dbReference type="RuleBase" id="RU003826"/>
    </source>
</evidence>
<evidence type="ECO:0000256" key="4">
    <source>
        <dbReference type="ARBA" id="ARBA00022842"/>
    </source>
</evidence>
<evidence type="ECO:0000256" key="6">
    <source>
        <dbReference type="ARBA" id="ARBA00047334"/>
    </source>
</evidence>
<comment type="caution">
    <text evidence="13">The sequence shown here is derived from an EMBL/GenBank/DDBJ whole genome shotgun (WGS) entry which is preliminary data.</text>
</comment>
<evidence type="ECO:0000256" key="3">
    <source>
        <dbReference type="ARBA" id="ARBA00022723"/>
    </source>
</evidence>
<feature type="binding site" evidence="9">
    <location>
        <begin position="139"/>
        <end position="141"/>
    </location>
    <ligand>
        <name>2-[(2R,5Z)-2-carboxy-4-methylthiazol-5(2H)-ylidene]ethyl phosphate</name>
        <dbReference type="ChEBI" id="CHEBI:62899"/>
    </ligand>
</feature>
<dbReference type="GO" id="GO:0005737">
    <property type="term" value="C:cytoplasm"/>
    <property type="evidence" value="ECO:0007669"/>
    <property type="project" value="TreeGrafter"/>
</dbReference>
<feature type="binding site" evidence="9">
    <location>
        <position position="142"/>
    </location>
    <ligand>
        <name>4-amino-2-methyl-5-(diphosphooxymethyl)pyrimidine</name>
        <dbReference type="ChEBI" id="CHEBI:57841"/>
    </ligand>
</feature>
<evidence type="ECO:0000256" key="5">
    <source>
        <dbReference type="ARBA" id="ARBA00022977"/>
    </source>
</evidence>
<feature type="binding site" evidence="9">
    <location>
        <begin position="41"/>
        <end position="45"/>
    </location>
    <ligand>
        <name>4-amino-2-methyl-5-(diphosphooxymethyl)pyrimidine</name>
        <dbReference type="ChEBI" id="CHEBI:57841"/>
    </ligand>
</feature>
<sequence length="235" mass="24035">MTMRTEPRLRGLYLITPDDADDSRLHARVRAALAGGAALLQYRNKALAGARQQAQAAAVLALCRAAGVPMVVNDSVELAHAIGADGVHLGRDDGDVAGARERLGAAAIIGVSCYDEWWRAEAGARAGADYVAFGAMFDSPTKPAAVRAPLALLQRARDELGVAVAAIGGITVANAATLLDAGADLLAVISDVFGAADASARAAAYGVLFSAVAGVDPRTPRGDNDGLLPQAEQEP</sequence>
<dbReference type="GO" id="GO:0009229">
    <property type="term" value="P:thiamine diphosphate biosynthetic process"/>
    <property type="evidence" value="ECO:0007669"/>
    <property type="project" value="UniProtKB-UniRule"/>
</dbReference>
<dbReference type="EMBL" id="PZKC01000005">
    <property type="protein sequence ID" value="PTD96654.1"/>
    <property type="molecule type" value="Genomic_DNA"/>
</dbReference>
<comment type="catalytic activity">
    <reaction evidence="8 9 10">
        <text>2-[(2R,5Z)-2-carboxy-4-methylthiazol-5(2H)-ylidene]ethyl phosphate + 4-amino-2-methyl-5-(diphosphooxymethyl)pyrimidine + 2 H(+) = thiamine phosphate + CO2 + diphosphate</text>
        <dbReference type="Rhea" id="RHEA:47844"/>
        <dbReference type="ChEBI" id="CHEBI:15378"/>
        <dbReference type="ChEBI" id="CHEBI:16526"/>
        <dbReference type="ChEBI" id="CHEBI:33019"/>
        <dbReference type="ChEBI" id="CHEBI:37575"/>
        <dbReference type="ChEBI" id="CHEBI:57841"/>
        <dbReference type="ChEBI" id="CHEBI:62899"/>
        <dbReference type="EC" id="2.5.1.3"/>
    </reaction>
</comment>
<evidence type="ECO:0000256" key="2">
    <source>
        <dbReference type="ARBA" id="ARBA00022679"/>
    </source>
</evidence>
<dbReference type="RefSeq" id="WP_107493055.1">
    <property type="nucleotide sequence ID" value="NZ_PZKC01000005.1"/>
</dbReference>
<evidence type="ECO:0000256" key="1">
    <source>
        <dbReference type="ARBA" id="ARBA00005165"/>
    </source>
</evidence>
<dbReference type="GO" id="GO:0000287">
    <property type="term" value="F:magnesium ion binding"/>
    <property type="evidence" value="ECO:0007669"/>
    <property type="project" value="UniProtKB-UniRule"/>
</dbReference>
<dbReference type="InterPro" id="IPR013785">
    <property type="entry name" value="Aldolase_TIM"/>
</dbReference>
<evidence type="ECO:0000256" key="7">
    <source>
        <dbReference type="ARBA" id="ARBA00047851"/>
    </source>
</evidence>
<comment type="catalytic activity">
    <reaction evidence="6 9 10">
        <text>4-methyl-5-(2-phosphooxyethyl)-thiazole + 4-amino-2-methyl-5-(diphosphooxymethyl)pyrimidine + H(+) = thiamine phosphate + diphosphate</text>
        <dbReference type="Rhea" id="RHEA:22328"/>
        <dbReference type="ChEBI" id="CHEBI:15378"/>
        <dbReference type="ChEBI" id="CHEBI:33019"/>
        <dbReference type="ChEBI" id="CHEBI:37575"/>
        <dbReference type="ChEBI" id="CHEBI:57841"/>
        <dbReference type="ChEBI" id="CHEBI:58296"/>
        <dbReference type="EC" id="2.5.1.3"/>
    </reaction>
</comment>
<accession>A0A2T4IFV3</accession>
<dbReference type="UniPathway" id="UPA00060">
    <property type="reaction ID" value="UER00141"/>
</dbReference>
<feature type="binding site" evidence="9">
    <location>
        <position position="93"/>
    </location>
    <ligand>
        <name>Mg(2+)</name>
        <dbReference type="ChEBI" id="CHEBI:18420"/>
    </ligand>
</feature>
<evidence type="ECO:0000256" key="9">
    <source>
        <dbReference type="HAMAP-Rule" id="MF_00097"/>
    </source>
</evidence>
<dbReference type="Gene3D" id="3.20.20.70">
    <property type="entry name" value="Aldolase class I"/>
    <property type="match status" value="1"/>
</dbReference>
<comment type="cofactor">
    <cofactor evidence="9">
        <name>Mg(2+)</name>
        <dbReference type="ChEBI" id="CHEBI:18420"/>
    </cofactor>
    <text evidence="9">Binds 1 Mg(2+) ion per subunit.</text>
</comment>
<name>A0A2T4IFV3_9RHOO</name>
<keyword evidence="2 9" id="KW-0808">Transferase</keyword>
<dbReference type="PANTHER" id="PTHR20857:SF15">
    <property type="entry name" value="THIAMINE-PHOSPHATE SYNTHASE"/>
    <property type="match status" value="1"/>
</dbReference>
<protein>
    <recommendedName>
        <fullName evidence="9">Thiamine-phosphate synthase</fullName>
        <shortName evidence="9">TP synthase</shortName>
        <shortName evidence="9">TPS</shortName>
        <ecNumber evidence="9">2.5.1.3</ecNumber>
    </recommendedName>
    <alternativeName>
        <fullName evidence="9">Thiamine-phosphate pyrophosphorylase</fullName>
        <shortName evidence="9">TMP pyrophosphorylase</shortName>
        <shortName evidence="9">TMP-PPase</shortName>
    </alternativeName>
</protein>
<evidence type="ECO:0000313" key="13">
    <source>
        <dbReference type="EMBL" id="PTD96654.1"/>
    </source>
</evidence>
<feature type="binding site" evidence="9">
    <location>
        <begin position="189"/>
        <end position="190"/>
    </location>
    <ligand>
        <name>2-[(2R,5Z)-2-carboxy-4-methylthiazol-5(2H)-ylidene]ethyl phosphate</name>
        <dbReference type="ChEBI" id="CHEBI:62899"/>
    </ligand>
</feature>
<gene>
    <name evidence="9" type="primary">thiE</name>
    <name evidence="13" type="ORF">C8261_07520</name>
</gene>
<feature type="binding site" evidence="9">
    <location>
        <position position="73"/>
    </location>
    <ligand>
        <name>4-amino-2-methyl-5-(diphosphooxymethyl)pyrimidine</name>
        <dbReference type="ChEBI" id="CHEBI:57841"/>
    </ligand>
</feature>
<keyword evidence="3 9" id="KW-0479">Metal-binding</keyword>
<dbReference type="PANTHER" id="PTHR20857">
    <property type="entry name" value="THIAMINE-PHOSPHATE PYROPHOSPHORYLASE"/>
    <property type="match status" value="1"/>
</dbReference>
<comment type="pathway">
    <text evidence="1 9 11">Cofactor biosynthesis; thiamine diphosphate biosynthesis; thiamine phosphate from 4-amino-2-methyl-5-diphosphomethylpyrimidine and 4-methyl-5-(2-phosphoethyl)-thiazole: step 1/1.</text>
</comment>
<evidence type="ECO:0000256" key="11">
    <source>
        <dbReference type="RuleBase" id="RU004253"/>
    </source>
</evidence>
<dbReference type="InterPro" id="IPR036206">
    <property type="entry name" value="ThiamineP_synth_sf"/>
</dbReference>
<dbReference type="InterPro" id="IPR022998">
    <property type="entry name" value="ThiamineP_synth_TenI"/>
</dbReference>
<comment type="catalytic activity">
    <reaction evidence="7 9 10">
        <text>2-(2-carboxy-4-methylthiazol-5-yl)ethyl phosphate + 4-amino-2-methyl-5-(diphosphooxymethyl)pyrimidine + 2 H(+) = thiamine phosphate + CO2 + diphosphate</text>
        <dbReference type="Rhea" id="RHEA:47848"/>
        <dbReference type="ChEBI" id="CHEBI:15378"/>
        <dbReference type="ChEBI" id="CHEBI:16526"/>
        <dbReference type="ChEBI" id="CHEBI:33019"/>
        <dbReference type="ChEBI" id="CHEBI:37575"/>
        <dbReference type="ChEBI" id="CHEBI:57841"/>
        <dbReference type="ChEBI" id="CHEBI:62890"/>
        <dbReference type="EC" id="2.5.1.3"/>
    </reaction>
</comment>
<proteinExistence type="inferred from homology"/>
<comment type="function">
    <text evidence="9">Condenses 4-methyl-5-(beta-hydroxyethyl)thiazole monophosphate (THZ-P) and 2-methyl-4-amino-5-hydroxymethyl pyrimidine pyrophosphate (HMP-PP) to form thiamine monophosphate (TMP).</text>
</comment>
<dbReference type="NCBIfam" id="TIGR00693">
    <property type="entry name" value="thiE"/>
    <property type="match status" value="1"/>
</dbReference>
<dbReference type="InterPro" id="IPR034291">
    <property type="entry name" value="TMP_synthase"/>
</dbReference>
<keyword evidence="5 9" id="KW-0784">Thiamine biosynthesis</keyword>
<dbReference type="SUPFAM" id="SSF51391">
    <property type="entry name" value="Thiamin phosphate synthase"/>
    <property type="match status" value="1"/>
</dbReference>
<dbReference type="GO" id="GO:0004789">
    <property type="term" value="F:thiamine-phosphate diphosphorylase activity"/>
    <property type="evidence" value="ECO:0007669"/>
    <property type="project" value="UniProtKB-UniRule"/>
</dbReference>
<dbReference type="GO" id="GO:0009228">
    <property type="term" value="P:thiamine biosynthetic process"/>
    <property type="evidence" value="ECO:0007669"/>
    <property type="project" value="UniProtKB-KW"/>
</dbReference>
<dbReference type="Pfam" id="PF02581">
    <property type="entry name" value="TMP-TENI"/>
    <property type="match status" value="1"/>
</dbReference>
<organism evidence="13 14">
    <name type="scientific">Pseudothauera lacus</name>
    <dbReference type="NCBI Taxonomy" id="2136175"/>
    <lineage>
        <taxon>Bacteria</taxon>
        <taxon>Pseudomonadati</taxon>
        <taxon>Pseudomonadota</taxon>
        <taxon>Betaproteobacteria</taxon>
        <taxon>Rhodocyclales</taxon>
        <taxon>Zoogloeaceae</taxon>
        <taxon>Pseudothauera</taxon>
    </lineage>
</organism>
<feature type="domain" description="Thiamine phosphate synthase/TenI" evidence="12">
    <location>
        <begin position="12"/>
        <end position="192"/>
    </location>
</feature>
<evidence type="ECO:0000256" key="8">
    <source>
        <dbReference type="ARBA" id="ARBA00047883"/>
    </source>
</evidence>
<dbReference type="AlphaFoldDB" id="A0A2T4IFV3"/>
<evidence type="ECO:0000259" key="12">
    <source>
        <dbReference type="Pfam" id="PF02581"/>
    </source>
</evidence>
<feature type="binding site" evidence="9">
    <location>
        <position position="169"/>
    </location>
    <ligand>
        <name>2-[(2R,5Z)-2-carboxy-4-methylthiazol-5(2H)-ylidene]ethyl phosphate</name>
        <dbReference type="ChEBI" id="CHEBI:62899"/>
    </ligand>
</feature>
<dbReference type="OrthoDB" id="9810880at2"/>
<feature type="binding site" evidence="9">
    <location>
        <position position="112"/>
    </location>
    <ligand>
        <name>4-amino-2-methyl-5-(diphosphooxymethyl)pyrimidine</name>
        <dbReference type="ChEBI" id="CHEBI:57841"/>
    </ligand>
</feature>
<comment type="similarity">
    <text evidence="9 10">Belongs to the thiamine-phosphate synthase family.</text>
</comment>
<dbReference type="EC" id="2.5.1.3" evidence="9"/>
<reference evidence="13 14" key="1">
    <citation type="submission" date="2018-03" db="EMBL/GenBank/DDBJ databases">
        <authorList>
            <person name="Keele B.F."/>
        </authorList>
    </citation>
    <scope>NUCLEOTIDE SEQUENCE [LARGE SCALE GENOMIC DNA]</scope>
    <source>
        <strain evidence="13 14">D20</strain>
    </source>
</reference>
<dbReference type="CDD" id="cd00564">
    <property type="entry name" value="TMP_TenI"/>
    <property type="match status" value="1"/>
</dbReference>
<reference evidence="13 14" key="2">
    <citation type="submission" date="2018-04" db="EMBL/GenBank/DDBJ databases">
        <title>Thauera lacus sp. nov., isolated from an saline lake in Inner Mongolia, China.</title>
        <authorList>
            <person name="Liang Q.-Y."/>
        </authorList>
    </citation>
    <scope>NUCLEOTIDE SEQUENCE [LARGE SCALE GENOMIC DNA]</scope>
    <source>
        <strain evidence="13 14">D20</strain>
    </source>
</reference>